<gene>
    <name evidence="2" type="ORF">Tci_900114</name>
</gene>
<reference evidence="2" key="1">
    <citation type="journal article" date="2019" name="Sci. Rep.">
        <title>Draft genome of Tanacetum cinerariifolium, the natural source of mosquito coil.</title>
        <authorList>
            <person name="Yamashiro T."/>
            <person name="Shiraishi A."/>
            <person name="Satake H."/>
            <person name="Nakayama K."/>
        </authorList>
    </citation>
    <scope>NUCLEOTIDE SEQUENCE</scope>
</reference>
<comment type="caution">
    <text evidence="2">The sequence shown here is derived from an EMBL/GenBank/DDBJ whole genome shotgun (WGS) entry which is preliminary data.</text>
</comment>
<feature type="compositionally biased region" description="Basic residues" evidence="1">
    <location>
        <begin position="139"/>
        <end position="151"/>
    </location>
</feature>
<name>A0A699UYU9_TANCI</name>
<feature type="non-terminal residue" evidence="2">
    <location>
        <position position="1"/>
    </location>
</feature>
<feature type="region of interest" description="Disordered" evidence="1">
    <location>
        <begin position="92"/>
        <end position="151"/>
    </location>
</feature>
<accession>A0A699UYU9</accession>
<protein>
    <submittedName>
        <fullName evidence="2">Uncharacterized protein</fullName>
    </submittedName>
</protein>
<evidence type="ECO:0000256" key="1">
    <source>
        <dbReference type="SAM" id="MobiDB-lite"/>
    </source>
</evidence>
<evidence type="ECO:0000313" key="2">
    <source>
        <dbReference type="EMBL" id="GFD28145.1"/>
    </source>
</evidence>
<sequence length="151" mass="15908">LLDFFNRDVWPVVYEQGLPAGGQRRAEFVWLGAAGLASQRRPGAAQRHPVYAGLRHRGAGAHPAAAGCGRRNRGYFDGGIWGARAAVFGPAAPGAAPRRAGARGRAPAHAAGRLRAASPRPLRPARPVLLPVPAAGARRQPRRRGLRSPDG</sequence>
<dbReference type="AlphaFoldDB" id="A0A699UYU9"/>
<feature type="compositionally biased region" description="Low complexity" evidence="1">
    <location>
        <begin position="92"/>
        <end position="138"/>
    </location>
</feature>
<proteinExistence type="predicted"/>
<dbReference type="EMBL" id="BKCJ011382767">
    <property type="protein sequence ID" value="GFD28145.1"/>
    <property type="molecule type" value="Genomic_DNA"/>
</dbReference>
<organism evidence="2">
    <name type="scientific">Tanacetum cinerariifolium</name>
    <name type="common">Dalmatian daisy</name>
    <name type="synonym">Chrysanthemum cinerariifolium</name>
    <dbReference type="NCBI Taxonomy" id="118510"/>
    <lineage>
        <taxon>Eukaryota</taxon>
        <taxon>Viridiplantae</taxon>
        <taxon>Streptophyta</taxon>
        <taxon>Embryophyta</taxon>
        <taxon>Tracheophyta</taxon>
        <taxon>Spermatophyta</taxon>
        <taxon>Magnoliopsida</taxon>
        <taxon>eudicotyledons</taxon>
        <taxon>Gunneridae</taxon>
        <taxon>Pentapetalae</taxon>
        <taxon>asterids</taxon>
        <taxon>campanulids</taxon>
        <taxon>Asterales</taxon>
        <taxon>Asteraceae</taxon>
        <taxon>Asteroideae</taxon>
        <taxon>Anthemideae</taxon>
        <taxon>Anthemidinae</taxon>
        <taxon>Tanacetum</taxon>
    </lineage>
</organism>